<protein>
    <recommendedName>
        <fullName evidence="10">4-hydroxy-3-methylbut-2-enyl diphosphate reductase</fullName>
        <ecNumber evidence="10">1.17.7.4</ecNumber>
    </recommendedName>
</protein>
<keyword evidence="2" id="KW-0004">4Fe-4S</keyword>
<name>A0A5D2RYJ6_GOSMU</name>
<dbReference type="GO" id="GO:0019288">
    <property type="term" value="P:isopentenyl diphosphate biosynthetic process, methylerythritol 4-phosphate pathway"/>
    <property type="evidence" value="ECO:0007669"/>
    <property type="project" value="InterPro"/>
</dbReference>
<dbReference type="NCBIfam" id="TIGR00216">
    <property type="entry name" value="ispH_lytB"/>
    <property type="match status" value="1"/>
</dbReference>
<dbReference type="PANTHER" id="PTHR31619">
    <property type="entry name" value="4-HYDROXY-3-METHYLBUT-2-ENYL DIPHOSPHATE REDUCTASE, CHLOROPLASTIC"/>
    <property type="match status" value="1"/>
</dbReference>
<gene>
    <name evidence="11" type="ORF">E1A91_D13G053700v1</name>
</gene>
<dbReference type="AlphaFoldDB" id="A0A5D2RYJ6"/>
<sequence>MAISLQLCRFSIRFGSDNFGGRSEALPFRKPISVRCSTDSTSVVVDPDNFDAKSFRHNLTRSKNYNRKGFGRKEETLELMNREYTSDILKKLKENGNEYTWGNVTVKLAEAYGFCWGVERAVQIAYEARKQFPDEKIWITNEIIHNPTVNKRLEEMEVKIIPVEGGKKQFDVVDKDDVVVLPAFGAAVDEMLVLNDKNVQIVDTTCPWVTKVWNSVEKHQKGDYTSIIHGKYSHEETIATASFAATYIIVKDMTEAMYVCDYILGGELNGASSTKEAFMEKFKHATSEGFDPDHDLVKLGVANQTTMLKGETEEIGKLVEGTMMQKYGVKNINDHFLSFNTICDATQERQDAMYKLVEEDLDLMLVVGGWNSSNTSHLQEIPEDSGIPSYWIDSERRIGPGNRIAHKLKHGELVETENWLPEGHITIGVTSGASTPDKAVEDALVKVFDIKWEEALQVA</sequence>
<dbReference type="CDD" id="cd13944">
    <property type="entry name" value="lytB_ispH"/>
    <property type="match status" value="1"/>
</dbReference>
<evidence type="ECO:0000256" key="1">
    <source>
        <dbReference type="ARBA" id="ARBA00001966"/>
    </source>
</evidence>
<evidence type="ECO:0000313" key="11">
    <source>
        <dbReference type="EMBL" id="TYI45656.1"/>
    </source>
</evidence>
<dbReference type="Proteomes" id="UP000323597">
    <property type="component" value="Chromosome D13"/>
</dbReference>
<comment type="cofactor">
    <cofactor evidence="1">
        <name>[4Fe-4S] cluster</name>
        <dbReference type="ChEBI" id="CHEBI:49883"/>
    </cofactor>
</comment>
<evidence type="ECO:0000256" key="7">
    <source>
        <dbReference type="ARBA" id="ARBA00046313"/>
    </source>
</evidence>
<dbReference type="GO" id="GO:0051539">
    <property type="term" value="F:4 iron, 4 sulfur cluster binding"/>
    <property type="evidence" value="ECO:0007669"/>
    <property type="project" value="UniProtKB-KW"/>
</dbReference>
<evidence type="ECO:0000256" key="6">
    <source>
        <dbReference type="ARBA" id="ARBA00023014"/>
    </source>
</evidence>
<accession>A0A5D2RYJ6</accession>
<evidence type="ECO:0000313" key="12">
    <source>
        <dbReference type="Proteomes" id="UP000323597"/>
    </source>
</evidence>
<keyword evidence="3" id="KW-0479">Metal-binding</keyword>
<comment type="pathway">
    <text evidence="7">Isoprenoid biosynthesis; isopentenyl diphosphate biosynthesis via DXP pathway; isopentenyl diphosphate from 1-deoxy-D-xylulose 5-phosphate: step 6/6.</text>
</comment>
<organism evidence="11 12">
    <name type="scientific">Gossypium mustelinum</name>
    <name type="common">Cotton</name>
    <name type="synonym">Gossypium caicoense</name>
    <dbReference type="NCBI Taxonomy" id="34275"/>
    <lineage>
        <taxon>Eukaryota</taxon>
        <taxon>Viridiplantae</taxon>
        <taxon>Streptophyta</taxon>
        <taxon>Embryophyta</taxon>
        <taxon>Tracheophyta</taxon>
        <taxon>Spermatophyta</taxon>
        <taxon>Magnoliopsida</taxon>
        <taxon>eudicotyledons</taxon>
        <taxon>Gunneridae</taxon>
        <taxon>Pentapetalae</taxon>
        <taxon>rosids</taxon>
        <taxon>malvids</taxon>
        <taxon>Malvales</taxon>
        <taxon>Malvaceae</taxon>
        <taxon>Malvoideae</taxon>
        <taxon>Gossypium</taxon>
    </lineage>
</organism>
<comment type="similarity">
    <text evidence="9">Belongs to the IspH family.</text>
</comment>
<dbReference type="GO" id="GO:0050992">
    <property type="term" value="P:dimethylallyl diphosphate biosynthetic process"/>
    <property type="evidence" value="ECO:0007669"/>
    <property type="project" value="InterPro"/>
</dbReference>
<keyword evidence="5" id="KW-0408">Iron</keyword>
<evidence type="ECO:0000256" key="10">
    <source>
        <dbReference type="ARBA" id="ARBA00047177"/>
    </source>
</evidence>
<dbReference type="PANTHER" id="PTHR31619:SF5">
    <property type="entry name" value="4-HYDROXY-3-METHYLBUT-2-ENYL DIPHOSPHATE REDUCTASE, CHLOROPLASTIC"/>
    <property type="match status" value="1"/>
</dbReference>
<dbReference type="EMBL" id="CM017661">
    <property type="protein sequence ID" value="TYI45656.1"/>
    <property type="molecule type" value="Genomic_DNA"/>
</dbReference>
<dbReference type="Gene3D" id="3.40.50.11270">
    <property type="match status" value="1"/>
</dbReference>
<proteinExistence type="inferred from homology"/>
<dbReference type="NCBIfam" id="NF009911">
    <property type="entry name" value="PRK13371.1"/>
    <property type="match status" value="1"/>
</dbReference>
<evidence type="ECO:0000256" key="8">
    <source>
        <dbReference type="ARBA" id="ARBA00046314"/>
    </source>
</evidence>
<dbReference type="EC" id="1.17.7.4" evidence="10"/>
<evidence type="ECO:0000256" key="9">
    <source>
        <dbReference type="ARBA" id="ARBA00046335"/>
    </source>
</evidence>
<dbReference type="Pfam" id="PF02401">
    <property type="entry name" value="LYTB"/>
    <property type="match status" value="1"/>
</dbReference>
<evidence type="ECO:0000256" key="5">
    <source>
        <dbReference type="ARBA" id="ARBA00023004"/>
    </source>
</evidence>
<comment type="pathway">
    <text evidence="8">Isoprenoid biosynthesis; dimethylallyl diphosphate biosynthesis; dimethylallyl diphosphate from (2E)-4-hydroxy-3-methylbutenyl diphosphate: step 1/1.</text>
</comment>
<dbReference type="HAMAP" id="MF_00191">
    <property type="entry name" value="IspH"/>
    <property type="match status" value="1"/>
</dbReference>
<evidence type="ECO:0000256" key="2">
    <source>
        <dbReference type="ARBA" id="ARBA00022485"/>
    </source>
</evidence>
<dbReference type="GO" id="GO:0051745">
    <property type="term" value="F:4-hydroxy-3-methylbut-2-enyl diphosphate reductase activity"/>
    <property type="evidence" value="ECO:0007669"/>
    <property type="project" value="UniProtKB-EC"/>
</dbReference>
<dbReference type="InterPro" id="IPR003451">
    <property type="entry name" value="LytB/IspH"/>
</dbReference>
<keyword evidence="12" id="KW-1185">Reference proteome</keyword>
<keyword evidence="6" id="KW-0411">Iron-sulfur</keyword>
<reference evidence="11 12" key="1">
    <citation type="submission" date="2019-07" db="EMBL/GenBank/DDBJ databases">
        <title>WGS assembly of Gossypium mustelinum.</title>
        <authorList>
            <person name="Chen Z.J."/>
            <person name="Sreedasyam A."/>
            <person name="Ando A."/>
            <person name="Song Q."/>
            <person name="De L."/>
            <person name="Hulse-Kemp A."/>
            <person name="Ding M."/>
            <person name="Ye W."/>
            <person name="Kirkbride R."/>
            <person name="Jenkins J."/>
            <person name="Plott C."/>
            <person name="Lovell J."/>
            <person name="Lin Y.-M."/>
            <person name="Vaughn R."/>
            <person name="Liu B."/>
            <person name="Li W."/>
            <person name="Simpson S."/>
            <person name="Scheffler B."/>
            <person name="Saski C."/>
            <person name="Grover C."/>
            <person name="Hu G."/>
            <person name="Conover J."/>
            <person name="Carlson J."/>
            <person name="Shu S."/>
            <person name="Boston L."/>
            <person name="Williams M."/>
            <person name="Peterson D."/>
            <person name="Mcgee K."/>
            <person name="Jones D."/>
            <person name="Wendel J."/>
            <person name="Stelly D."/>
            <person name="Grimwood J."/>
            <person name="Schmutz J."/>
        </authorList>
    </citation>
    <scope>NUCLEOTIDE SEQUENCE [LARGE SCALE GENOMIC DNA]</scope>
    <source>
        <strain evidence="11">1408120.09</strain>
    </source>
</reference>
<evidence type="ECO:0000256" key="3">
    <source>
        <dbReference type="ARBA" id="ARBA00022723"/>
    </source>
</evidence>
<evidence type="ECO:0000256" key="4">
    <source>
        <dbReference type="ARBA" id="ARBA00023002"/>
    </source>
</evidence>
<dbReference type="GO" id="GO:0046872">
    <property type="term" value="F:metal ion binding"/>
    <property type="evidence" value="ECO:0007669"/>
    <property type="project" value="UniProtKB-KW"/>
</dbReference>
<dbReference type="Gene3D" id="3.40.1010.20">
    <property type="entry name" value="4-hydroxy-3-methylbut-2-enyl diphosphate reductase, catalytic domain"/>
    <property type="match status" value="2"/>
</dbReference>
<keyword evidence="4" id="KW-0560">Oxidoreductase</keyword>